<dbReference type="InterPro" id="IPR028018">
    <property type="entry name" value="DUF4646"/>
</dbReference>
<evidence type="ECO:0000256" key="1">
    <source>
        <dbReference type="SAM" id="MobiDB-lite"/>
    </source>
</evidence>
<evidence type="ECO:0000313" key="3">
    <source>
        <dbReference type="EMBL" id="KIM75583.1"/>
    </source>
</evidence>
<evidence type="ECO:0000256" key="2">
    <source>
        <dbReference type="SAM" id="SignalP"/>
    </source>
</evidence>
<reference evidence="4" key="2">
    <citation type="submission" date="2015-01" db="EMBL/GenBank/DDBJ databases">
        <title>Evolutionary Origins and Diversification of the Mycorrhizal Mutualists.</title>
        <authorList>
            <consortium name="DOE Joint Genome Institute"/>
            <consortium name="Mycorrhizal Genomics Consortium"/>
            <person name="Kohler A."/>
            <person name="Kuo A."/>
            <person name="Nagy L.G."/>
            <person name="Floudas D."/>
            <person name="Copeland A."/>
            <person name="Barry K.W."/>
            <person name="Cichocki N."/>
            <person name="Veneault-Fourrey C."/>
            <person name="LaButti K."/>
            <person name="Lindquist E.A."/>
            <person name="Lipzen A."/>
            <person name="Lundell T."/>
            <person name="Morin E."/>
            <person name="Murat C."/>
            <person name="Riley R."/>
            <person name="Ohm R."/>
            <person name="Sun H."/>
            <person name="Tunlid A."/>
            <person name="Henrissat B."/>
            <person name="Grigoriev I.V."/>
            <person name="Hibbett D.S."/>
            <person name="Martin F."/>
        </authorList>
    </citation>
    <scope>NUCLEOTIDE SEQUENCE [LARGE SCALE GENOMIC DNA]</scope>
    <source>
        <strain evidence="4">F 1598</strain>
    </source>
</reference>
<proteinExistence type="predicted"/>
<dbReference type="Proteomes" id="UP000054166">
    <property type="component" value="Unassembled WGS sequence"/>
</dbReference>
<keyword evidence="4" id="KW-1185">Reference proteome</keyword>
<feature type="compositionally biased region" description="Low complexity" evidence="1">
    <location>
        <begin position="168"/>
        <end position="178"/>
    </location>
</feature>
<protein>
    <submittedName>
        <fullName evidence="3">Uncharacterized protein</fullName>
    </submittedName>
</protein>
<feature type="chain" id="PRO_5002161230" evidence="2">
    <location>
        <begin position="26"/>
        <end position="326"/>
    </location>
</feature>
<dbReference type="AlphaFoldDB" id="A0A0C3ANV8"/>
<dbReference type="STRING" id="765440.A0A0C3ANV8"/>
<evidence type="ECO:0000313" key="4">
    <source>
        <dbReference type="Proteomes" id="UP000054166"/>
    </source>
</evidence>
<dbReference type="EMBL" id="KN833045">
    <property type="protein sequence ID" value="KIM75583.1"/>
    <property type="molecule type" value="Genomic_DNA"/>
</dbReference>
<dbReference type="InParanoid" id="A0A0C3ANV8"/>
<sequence length="326" mass="34806">MDLLVSSSCILIIVITMILLPEEKSSDTNPISPFVADQYATAGSADQIAASNDSIRQQTYTVTPSSEGDSYDPELPPPAYESINDTGNSTQGAGIDVKSSDTAPVRAAFTVNPSGQADAPPDTQTTYEPLEGLSEYARPPNVTEMIGAGASNDPPAYIKPSGRTKVYPRYSSPSSFSGPPLPTPSRSLMSLVGGSANSPSQNQSPPPMPPSFSRLPPQNLICDTFPPMYLIANGRHLDDGFPVVPPPSPVQPHPFSSRDVREVDWIRFLRDLKKTATLTGREKVAAGAVGVLVPGIFTGSSLRPLVRKKNLLDIHLRGQACMFQMP</sequence>
<feature type="region of interest" description="Disordered" evidence="1">
    <location>
        <begin position="143"/>
        <end position="217"/>
    </location>
</feature>
<organism evidence="3 4">
    <name type="scientific">Piloderma croceum (strain F 1598)</name>
    <dbReference type="NCBI Taxonomy" id="765440"/>
    <lineage>
        <taxon>Eukaryota</taxon>
        <taxon>Fungi</taxon>
        <taxon>Dikarya</taxon>
        <taxon>Basidiomycota</taxon>
        <taxon>Agaricomycotina</taxon>
        <taxon>Agaricomycetes</taxon>
        <taxon>Agaricomycetidae</taxon>
        <taxon>Atheliales</taxon>
        <taxon>Atheliaceae</taxon>
        <taxon>Piloderma</taxon>
    </lineage>
</organism>
<accession>A0A0C3ANV8</accession>
<dbReference type="Pfam" id="PF15496">
    <property type="entry name" value="DUF4646"/>
    <property type="match status" value="1"/>
</dbReference>
<keyword evidence="2" id="KW-0732">Signal</keyword>
<reference evidence="3 4" key="1">
    <citation type="submission" date="2014-04" db="EMBL/GenBank/DDBJ databases">
        <authorList>
            <consortium name="DOE Joint Genome Institute"/>
            <person name="Kuo A."/>
            <person name="Tarkka M."/>
            <person name="Buscot F."/>
            <person name="Kohler A."/>
            <person name="Nagy L.G."/>
            <person name="Floudas D."/>
            <person name="Copeland A."/>
            <person name="Barry K.W."/>
            <person name="Cichocki N."/>
            <person name="Veneault-Fourrey C."/>
            <person name="LaButti K."/>
            <person name="Lindquist E.A."/>
            <person name="Lipzen A."/>
            <person name="Lundell T."/>
            <person name="Morin E."/>
            <person name="Murat C."/>
            <person name="Sun H."/>
            <person name="Tunlid A."/>
            <person name="Henrissat B."/>
            <person name="Grigoriev I.V."/>
            <person name="Hibbett D.S."/>
            <person name="Martin F."/>
            <person name="Nordberg H.P."/>
            <person name="Cantor M.N."/>
            <person name="Hua S.X."/>
        </authorList>
    </citation>
    <scope>NUCLEOTIDE SEQUENCE [LARGE SCALE GENOMIC DNA]</scope>
    <source>
        <strain evidence="3 4">F 1598</strain>
    </source>
</reference>
<dbReference type="HOGENOM" id="CLU_852884_0_0_1"/>
<dbReference type="OrthoDB" id="5314275at2759"/>
<gene>
    <name evidence="3" type="ORF">PILCRDRAFT_670223</name>
</gene>
<name>A0A0C3ANV8_PILCF</name>
<feature type="signal peptide" evidence="2">
    <location>
        <begin position="1"/>
        <end position="25"/>
    </location>
</feature>